<dbReference type="Proteomes" id="UP000214610">
    <property type="component" value="Unassembled WGS sequence"/>
</dbReference>
<dbReference type="CDD" id="cd10030">
    <property type="entry name" value="UDG-F4_TTUDGA_SPO1dp_like"/>
    <property type="match status" value="1"/>
</dbReference>
<evidence type="ECO:0000256" key="4">
    <source>
        <dbReference type="ARBA" id="ARBA00019403"/>
    </source>
</evidence>
<dbReference type="Pfam" id="PF03167">
    <property type="entry name" value="UDG"/>
    <property type="match status" value="1"/>
</dbReference>
<keyword evidence="11" id="KW-0234">DNA repair</keyword>
<evidence type="ECO:0000256" key="8">
    <source>
        <dbReference type="ARBA" id="ARBA00022801"/>
    </source>
</evidence>
<keyword evidence="7" id="KW-0227">DNA damage</keyword>
<evidence type="ECO:0000256" key="7">
    <source>
        <dbReference type="ARBA" id="ARBA00022763"/>
    </source>
</evidence>
<evidence type="ECO:0000256" key="2">
    <source>
        <dbReference type="ARBA" id="ARBA00006521"/>
    </source>
</evidence>
<dbReference type="InterPro" id="IPR005122">
    <property type="entry name" value="Uracil-DNA_glycosylase-like"/>
</dbReference>
<evidence type="ECO:0000256" key="1">
    <source>
        <dbReference type="ARBA" id="ARBA00001400"/>
    </source>
</evidence>
<keyword evidence="15" id="KW-1185">Reference proteome</keyword>
<dbReference type="RefSeq" id="WP_066592807.1">
    <property type="nucleotide sequence ID" value="NZ_CAJTBZ010000034.1"/>
</dbReference>
<keyword evidence="10" id="KW-0411">Iron-sulfur</keyword>
<organism evidence="14 15">
    <name type="scientific">Turicimonas muris</name>
    <dbReference type="NCBI Taxonomy" id="1796652"/>
    <lineage>
        <taxon>Bacteria</taxon>
        <taxon>Pseudomonadati</taxon>
        <taxon>Pseudomonadota</taxon>
        <taxon>Betaproteobacteria</taxon>
        <taxon>Burkholderiales</taxon>
        <taxon>Sutterellaceae</taxon>
        <taxon>Turicimonas</taxon>
    </lineage>
</organism>
<dbReference type="InterPro" id="IPR005273">
    <property type="entry name" value="Ura-DNA_glyco_family4"/>
</dbReference>
<dbReference type="GO" id="GO:0046872">
    <property type="term" value="F:metal ion binding"/>
    <property type="evidence" value="ECO:0007669"/>
    <property type="project" value="UniProtKB-KW"/>
</dbReference>
<keyword evidence="6" id="KW-0479">Metal-binding</keyword>
<dbReference type="NCBIfam" id="TIGR00758">
    <property type="entry name" value="UDG_fam4"/>
    <property type="match status" value="1"/>
</dbReference>
<evidence type="ECO:0000256" key="9">
    <source>
        <dbReference type="ARBA" id="ARBA00023004"/>
    </source>
</evidence>
<dbReference type="InterPro" id="IPR036895">
    <property type="entry name" value="Uracil-DNA_glycosylase-like_sf"/>
</dbReference>
<evidence type="ECO:0000313" key="15">
    <source>
        <dbReference type="Proteomes" id="UP000214610"/>
    </source>
</evidence>
<name>A0A227KEB2_9BURK</name>
<dbReference type="Gene3D" id="3.40.470.10">
    <property type="entry name" value="Uracil-DNA glycosylase-like domain"/>
    <property type="match status" value="1"/>
</dbReference>
<evidence type="ECO:0000256" key="5">
    <source>
        <dbReference type="ARBA" id="ARBA00022485"/>
    </source>
</evidence>
<dbReference type="AlphaFoldDB" id="A0A227KEB2"/>
<comment type="catalytic activity">
    <reaction evidence="1">
        <text>Hydrolyzes single-stranded DNA or mismatched double-stranded DNA and polynucleotides, releasing free uracil.</text>
        <dbReference type="EC" id="3.2.2.27"/>
    </reaction>
</comment>
<keyword evidence="8" id="KW-0378">Hydrolase</keyword>
<dbReference type="SMART" id="SM00987">
    <property type="entry name" value="UreE_C"/>
    <property type="match status" value="1"/>
</dbReference>
<protein>
    <recommendedName>
        <fullName evidence="4">Type-4 uracil-DNA glycosylase</fullName>
        <ecNumber evidence="3">3.2.2.27</ecNumber>
    </recommendedName>
</protein>
<dbReference type="GO" id="GO:0004844">
    <property type="term" value="F:uracil DNA N-glycosylase activity"/>
    <property type="evidence" value="ECO:0007669"/>
    <property type="project" value="UniProtKB-EC"/>
</dbReference>
<evidence type="ECO:0000313" key="14">
    <source>
        <dbReference type="EMBL" id="OXE45842.1"/>
    </source>
</evidence>
<keyword evidence="9" id="KW-0408">Iron</keyword>
<comment type="caution">
    <text evidence="14">The sequence shown here is derived from an EMBL/GenBank/DDBJ whole genome shotgun (WGS) entry which is preliminary data.</text>
</comment>
<dbReference type="SMART" id="SM00986">
    <property type="entry name" value="UDG"/>
    <property type="match status" value="1"/>
</dbReference>
<evidence type="ECO:0000256" key="12">
    <source>
        <dbReference type="SAM" id="MobiDB-lite"/>
    </source>
</evidence>
<evidence type="ECO:0000259" key="13">
    <source>
        <dbReference type="SMART" id="SM00986"/>
    </source>
</evidence>
<accession>A0A227KEB2</accession>
<gene>
    <name evidence="14" type="ORF">ADH67_10510</name>
</gene>
<feature type="domain" description="Uracil-DNA glycosylase-like" evidence="13">
    <location>
        <begin position="127"/>
        <end position="278"/>
    </location>
</feature>
<dbReference type="PANTHER" id="PTHR33693:SF1">
    <property type="entry name" value="TYPE-4 URACIL-DNA GLYCOSYLASE"/>
    <property type="match status" value="1"/>
</dbReference>
<dbReference type="EC" id="3.2.2.27" evidence="3"/>
<dbReference type="GO" id="GO:0006281">
    <property type="term" value="P:DNA repair"/>
    <property type="evidence" value="ECO:0007669"/>
    <property type="project" value="UniProtKB-KW"/>
</dbReference>
<dbReference type="EMBL" id="NHMP01000007">
    <property type="protein sequence ID" value="OXE45842.1"/>
    <property type="molecule type" value="Genomic_DNA"/>
</dbReference>
<dbReference type="GeneID" id="78361443"/>
<evidence type="ECO:0000256" key="11">
    <source>
        <dbReference type="ARBA" id="ARBA00023204"/>
    </source>
</evidence>
<comment type="similarity">
    <text evidence="2">Belongs to the uracil-DNA glycosylase (UDG) superfamily. Type 4 (UDGa) family.</text>
</comment>
<reference evidence="15" key="1">
    <citation type="submission" date="2017-05" db="EMBL/GenBank/DDBJ databases">
        <title>Improved OligoMM genomes.</title>
        <authorList>
            <person name="Garzetti D."/>
        </authorList>
    </citation>
    <scope>NUCLEOTIDE SEQUENCE [LARGE SCALE GENOMIC DNA]</scope>
    <source>
        <strain evidence="15">YL45</strain>
    </source>
</reference>
<evidence type="ECO:0000256" key="3">
    <source>
        <dbReference type="ARBA" id="ARBA00012030"/>
    </source>
</evidence>
<feature type="compositionally biased region" description="Low complexity" evidence="12">
    <location>
        <begin position="33"/>
        <end position="65"/>
    </location>
</feature>
<feature type="region of interest" description="Disordered" evidence="12">
    <location>
        <begin position="30"/>
        <end position="87"/>
    </location>
</feature>
<evidence type="ECO:0000256" key="10">
    <source>
        <dbReference type="ARBA" id="ARBA00023014"/>
    </source>
</evidence>
<dbReference type="PANTHER" id="PTHR33693">
    <property type="entry name" value="TYPE-5 URACIL-DNA GLYCOSYLASE"/>
    <property type="match status" value="1"/>
</dbReference>
<dbReference type="SUPFAM" id="SSF52141">
    <property type="entry name" value="Uracil-DNA glycosylase-like"/>
    <property type="match status" value="1"/>
</dbReference>
<keyword evidence="5" id="KW-0004">4Fe-4S</keyword>
<evidence type="ECO:0000256" key="6">
    <source>
        <dbReference type="ARBA" id="ARBA00022723"/>
    </source>
</evidence>
<proteinExistence type="inferred from homology"/>
<dbReference type="GO" id="GO:0051539">
    <property type="term" value="F:4 iron, 4 sulfur cluster binding"/>
    <property type="evidence" value="ECO:0007669"/>
    <property type="project" value="UniProtKB-KW"/>
</dbReference>
<sequence length="290" mass="31742">MLDERKSALWQALGLGPEWILREELQELQHKQAQVNVPAPAPTAPAALLQPSAASARPQSPAIPSHRVPAQPKKTPARRKEGRGVAPDAFSPVRTEKIKNFSWTEIISGVKNCHICDISSHRICAVPGEGTPPKDLVLIGEAPGAEEDRQGIPFCGPSGKLLTTILHAIGLERGKDLAILNTIKCRPPMNADPSAEEMAACWSFLERQLELMDPKVIVAMGKPAAKSLFGTDETLTSRRQKVFDMVIAGKSRKVIVTYHPAALLRNPSDKRKAWVDWCLVLDTLNKARNE</sequence>
<dbReference type="InterPro" id="IPR051536">
    <property type="entry name" value="UDG_Type-4/5"/>
</dbReference>